<name>A0A1D1ZU34_AUXPR</name>
<feature type="compositionally biased region" description="Polar residues" evidence="7">
    <location>
        <begin position="46"/>
        <end position="58"/>
    </location>
</feature>
<evidence type="ECO:0000256" key="7">
    <source>
        <dbReference type="SAM" id="MobiDB-lite"/>
    </source>
</evidence>
<dbReference type="PANTHER" id="PTHR42923:SF41">
    <property type="entry name" value="ZETA-CAROTENE DESATURASE, CHLOROPLASTIC_CHROMOPLASTIC"/>
    <property type="match status" value="1"/>
</dbReference>
<protein>
    <recommendedName>
        <fullName evidence="6">Zeta-carotene desaturase</fullName>
        <ecNumber evidence="6">1.3.5.6</ecNumber>
    </recommendedName>
    <alternativeName>
        <fullName evidence="6">9,9'-di-cis-zeta-carotene desaturase</fullName>
    </alternativeName>
</protein>
<dbReference type="InterPro" id="IPR050464">
    <property type="entry name" value="Zeta_carotene_desat/Oxidored"/>
</dbReference>
<evidence type="ECO:0000256" key="2">
    <source>
        <dbReference type="ARBA" id="ARBA00004900"/>
    </source>
</evidence>
<evidence type="ECO:0000256" key="6">
    <source>
        <dbReference type="RuleBase" id="RU362008"/>
    </source>
</evidence>
<dbReference type="EMBL" id="GDKF01008170">
    <property type="protein sequence ID" value="JAT70452.1"/>
    <property type="molecule type" value="Transcribed_RNA"/>
</dbReference>
<sequence length="624" mass="68334">MLDSKMPRFAPCIPRSPPVPSLAPPASRWPSWGGAWPGCPRRWSSSIRGTRWTSTSRGPGSGERWPASRTRRGTTSRWDSMSSLAATITFSGGEYRLGLAGWRMGSVHAYKGNVNEGGLAPPAAFPAAMIKSIHGNSHVLVDFAPWRQSLVEMPLRSMCQPPRRGACASYSTRSLPFPPTPIHPSLMAKCGVLENLLVKEHTHKFVNAGGDVRNLDFRFNVGSAKIGAPFHGLKAFFTTPQLSTVDKLSNSLALGTSPIVRALFDPEGGMQSVRRLDGISFADWFRSHGGSQGSIDRMWDPIAYALGFLDCEDISARCMLTIFQFFATKTDASVLRMLNGSPADRLLRPITDYITAKGGRLHTRWGCREVLYETDAEGAPTRVKGLRMSKADSEKTVTADVYVAALDVPGAKRLIPQAWRRDPFFDNIFQLEGVAVITVQLRYDGWVTELREASNKGEEPAGLNNLLYSADADFSCFADLALTSPVDYFKEGQGSLMQCVLTPAAKYMPMENAEIAAAVDAQVKKLFPSAASLQLQWHSIVKIGQSLYREAPGMDVFRPDQKTPIPNFYLAGSYTKQDYIDSMEGATLSGRQCAYKILGNAPELLEARPQQAPTQEAQPEAVGV</sequence>
<accession>A0A1D1ZU34</accession>
<dbReference type="GO" id="GO:0009509">
    <property type="term" value="C:chromoplast"/>
    <property type="evidence" value="ECO:0007669"/>
    <property type="project" value="UniProtKB-SubCell"/>
</dbReference>
<evidence type="ECO:0000259" key="8">
    <source>
        <dbReference type="Pfam" id="PF01593"/>
    </source>
</evidence>
<dbReference type="InterPro" id="IPR002937">
    <property type="entry name" value="Amino_oxidase"/>
</dbReference>
<dbReference type="UniPathway" id="UPA00803"/>
<evidence type="ECO:0000256" key="5">
    <source>
        <dbReference type="ARBA" id="ARBA00023002"/>
    </source>
</evidence>
<comment type="similarity">
    <text evidence="3 6">Belongs to the zeta carotene desaturase family.</text>
</comment>
<dbReference type="InterPro" id="IPR014103">
    <property type="entry name" value="Zeta_caro_desat"/>
</dbReference>
<evidence type="ECO:0000313" key="9">
    <source>
        <dbReference type="EMBL" id="JAT70452.1"/>
    </source>
</evidence>
<feature type="region of interest" description="Disordered" evidence="7">
    <location>
        <begin position="46"/>
        <end position="74"/>
    </location>
</feature>
<reference evidence="9" key="1">
    <citation type="submission" date="2015-08" db="EMBL/GenBank/DDBJ databases">
        <authorList>
            <person name="Babu N.S."/>
            <person name="Beckwith C.J."/>
            <person name="Beseler K.G."/>
            <person name="Brison A."/>
            <person name="Carone J.V."/>
            <person name="Caskin T.P."/>
            <person name="Diamond M."/>
            <person name="Durham M.E."/>
            <person name="Foxe J.M."/>
            <person name="Go M."/>
            <person name="Henderson B.A."/>
            <person name="Jones I.B."/>
            <person name="McGettigan J.A."/>
            <person name="Micheletti S.J."/>
            <person name="Nasrallah M.E."/>
            <person name="Ortiz D."/>
            <person name="Piller C.R."/>
            <person name="Privatt S.R."/>
            <person name="Schneider S.L."/>
            <person name="Sharp S."/>
            <person name="Smith T.C."/>
            <person name="Stanton J.D."/>
            <person name="Ullery H.E."/>
            <person name="Wilson R.J."/>
            <person name="Serrano M.G."/>
            <person name="Buck G."/>
            <person name="Lee V."/>
            <person name="Wang Y."/>
            <person name="Carvalho R."/>
            <person name="Voegtly L."/>
            <person name="Shi R."/>
            <person name="Duckworth R."/>
            <person name="Johnson A."/>
            <person name="Loviza R."/>
            <person name="Walstead R."/>
            <person name="Shah Z."/>
            <person name="Kiflezghi M."/>
            <person name="Wade K."/>
            <person name="Ball S.L."/>
            <person name="Bradley K.W."/>
            <person name="Asai D.J."/>
            <person name="Bowman C.A."/>
            <person name="Russell D.A."/>
            <person name="Pope W.H."/>
            <person name="Jacobs-Sera D."/>
            <person name="Hendrix R.W."/>
            <person name="Hatfull G.F."/>
        </authorList>
    </citation>
    <scope>NUCLEOTIDE SEQUENCE</scope>
</reference>
<dbReference type="Gene3D" id="3.50.50.60">
    <property type="entry name" value="FAD/NAD(P)-binding domain"/>
    <property type="match status" value="1"/>
</dbReference>
<dbReference type="NCBIfam" id="TIGR02732">
    <property type="entry name" value="zeta_caro_desat"/>
    <property type="match status" value="1"/>
</dbReference>
<comment type="function">
    <text evidence="6">Catalyzes the conversion of zeta-carotene to lycopene via the intermediary of neurosporene. It carries out two consecutive desaturations (introduction of double bonds) at positions C-7 and C-7'.</text>
</comment>
<keyword evidence="4 6" id="KW-0125">Carotenoid biosynthesis</keyword>
<keyword evidence="5 6" id="KW-0560">Oxidoreductase</keyword>
<dbReference type="GO" id="GO:0016117">
    <property type="term" value="P:carotenoid biosynthetic process"/>
    <property type="evidence" value="ECO:0007669"/>
    <property type="project" value="UniProtKB-KW"/>
</dbReference>
<dbReference type="GO" id="GO:0009507">
    <property type="term" value="C:chloroplast"/>
    <property type="evidence" value="ECO:0007669"/>
    <property type="project" value="UniProtKB-SubCell"/>
</dbReference>
<dbReference type="PANTHER" id="PTHR42923">
    <property type="entry name" value="PROTOPORPHYRINOGEN OXIDASE"/>
    <property type="match status" value="1"/>
</dbReference>
<feature type="domain" description="Amine oxidase" evidence="8">
    <location>
        <begin position="182"/>
        <end position="598"/>
    </location>
</feature>
<evidence type="ECO:0000256" key="3">
    <source>
        <dbReference type="ARBA" id="ARBA00010192"/>
    </source>
</evidence>
<keyword evidence="6" id="KW-0957">Chromoplast</keyword>
<organism evidence="9">
    <name type="scientific">Auxenochlorella protothecoides</name>
    <name type="common">Green microalga</name>
    <name type="synonym">Chlorella protothecoides</name>
    <dbReference type="NCBI Taxonomy" id="3075"/>
    <lineage>
        <taxon>Eukaryota</taxon>
        <taxon>Viridiplantae</taxon>
        <taxon>Chlorophyta</taxon>
        <taxon>core chlorophytes</taxon>
        <taxon>Trebouxiophyceae</taxon>
        <taxon>Chlorellales</taxon>
        <taxon>Chlorellaceae</taxon>
        <taxon>Auxenochlorella</taxon>
    </lineage>
</organism>
<dbReference type="Gene3D" id="3.90.660.10">
    <property type="match status" value="1"/>
</dbReference>
<comment type="catalytic activity">
    <reaction evidence="1 6">
        <text>9,9'-di-cis-zeta-carotene + 2 a quinone = 7,7',9,9'-tetra-cis-lycopene + 2 a quinol</text>
        <dbReference type="Rhea" id="RHEA:30955"/>
        <dbReference type="ChEBI" id="CHEBI:24646"/>
        <dbReference type="ChEBI" id="CHEBI:48716"/>
        <dbReference type="ChEBI" id="CHEBI:62466"/>
        <dbReference type="ChEBI" id="CHEBI:132124"/>
        <dbReference type="EC" id="1.3.5.6"/>
    </reaction>
</comment>
<gene>
    <name evidence="9" type="ORF">g.14846</name>
</gene>
<evidence type="ECO:0000256" key="4">
    <source>
        <dbReference type="ARBA" id="ARBA00022746"/>
    </source>
</evidence>
<dbReference type="EC" id="1.3.5.6" evidence="6"/>
<dbReference type="SUPFAM" id="SSF51905">
    <property type="entry name" value="FAD/NAD(P)-binding domain"/>
    <property type="match status" value="1"/>
</dbReference>
<dbReference type="Gene3D" id="1.10.405.10">
    <property type="entry name" value="Guanine Nucleotide Dissociation Inhibitor, domain 1"/>
    <property type="match status" value="1"/>
</dbReference>
<evidence type="ECO:0000256" key="1">
    <source>
        <dbReference type="ARBA" id="ARBA00000914"/>
    </source>
</evidence>
<comment type="pathway">
    <text evidence="2 6">Carotenoid biosynthesis; lycopene biosynthesis.</text>
</comment>
<dbReference type="InterPro" id="IPR036188">
    <property type="entry name" value="FAD/NAD-bd_sf"/>
</dbReference>
<dbReference type="GO" id="GO:0016719">
    <property type="term" value="F:9,9'-di-cis-zeta-carotene desaturase activity"/>
    <property type="evidence" value="ECO:0007669"/>
    <property type="project" value="UniProtKB-EC"/>
</dbReference>
<dbReference type="Pfam" id="PF01593">
    <property type="entry name" value="Amino_oxidase"/>
    <property type="match status" value="1"/>
</dbReference>
<dbReference type="AlphaFoldDB" id="A0A1D1ZU34"/>
<keyword evidence="6" id="KW-0934">Plastid</keyword>
<comment type="subcellular location">
    <subcellularLocation>
        <location evidence="6">Plastid</location>
        <location evidence="6">Chloroplast</location>
    </subcellularLocation>
    <subcellularLocation>
        <location evidence="6">Plastid</location>
        <location evidence="6">Chromoplast</location>
    </subcellularLocation>
</comment>
<proteinExistence type="inferred from homology"/>
<keyword evidence="6" id="KW-0150">Chloroplast</keyword>